<accession>A0A9N9NI47</accession>
<evidence type="ECO:0000313" key="2">
    <source>
        <dbReference type="Proteomes" id="UP000789759"/>
    </source>
</evidence>
<dbReference type="AlphaFoldDB" id="A0A9N9NI47"/>
<name>A0A9N9NI47_9GLOM</name>
<reference evidence="1" key="1">
    <citation type="submission" date="2021-06" db="EMBL/GenBank/DDBJ databases">
        <authorList>
            <person name="Kallberg Y."/>
            <person name="Tangrot J."/>
            <person name="Rosling A."/>
        </authorList>
    </citation>
    <scope>NUCLEOTIDE SEQUENCE</scope>
    <source>
        <strain evidence="1">FL966</strain>
    </source>
</reference>
<proteinExistence type="predicted"/>
<dbReference type="Proteomes" id="UP000789759">
    <property type="component" value="Unassembled WGS sequence"/>
</dbReference>
<organism evidence="1 2">
    <name type="scientific">Cetraspora pellucida</name>
    <dbReference type="NCBI Taxonomy" id="1433469"/>
    <lineage>
        <taxon>Eukaryota</taxon>
        <taxon>Fungi</taxon>
        <taxon>Fungi incertae sedis</taxon>
        <taxon>Mucoromycota</taxon>
        <taxon>Glomeromycotina</taxon>
        <taxon>Glomeromycetes</taxon>
        <taxon>Diversisporales</taxon>
        <taxon>Gigasporaceae</taxon>
        <taxon>Cetraspora</taxon>
    </lineage>
</organism>
<keyword evidence="2" id="KW-1185">Reference proteome</keyword>
<comment type="caution">
    <text evidence="1">The sequence shown here is derived from an EMBL/GenBank/DDBJ whole genome shotgun (WGS) entry which is preliminary data.</text>
</comment>
<gene>
    <name evidence="1" type="ORF">CPELLU_LOCUS13676</name>
</gene>
<protein>
    <submittedName>
        <fullName evidence="1">21822_t:CDS:1</fullName>
    </submittedName>
</protein>
<sequence>MILRRSRNPINSIEFRSDKLREIDSKNKIMIKNLVKLRKLIKIESIDAIAFYHKHKESVADSMLIEVDSKKKEIQLNNAIDSSRNKLSNEVAAKDVIYSRENCKQLSNLIYLLNL</sequence>
<evidence type="ECO:0000313" key="1">
    <source>
        <dbReference type="EMBL" id="CAG8734075.1"/>
    </source>
</evidence>
<dbReference type="EMBL" id="CAJVQA010014947">
    <property type="protein sequence ID" value="CAG8734075.1"/>
    <property type="molecule type" value="Genomic_DNA"/>
</dbReference>